<gene>
    <name evidence="1" type="ORF">LEP1GSC150_0994</name>
</gene>
<reference evidence="1 2" key="1">
    <citation type="submission" date="2013-02" db="EMBL/GenBank/DDBJ databases">
        <authorList>
            <person name="Harkins D.M."/>
            <person name="Durkin A.S."/>
            <person name="Brinkac L.M."/>
            <person name="Haft D.H."/>
            <person name="Selengut J.D."/>
            <person name="Sanka R."/>
            <person name="DePew J."/>
            <person name="Purushe J."/>
            <person name="Tulsiani S.M."/>
            <person name="Graham G.C."/>
            <person name="Burns M.-A."/>
            <person name="Dohnt M.F."/>
            <person name="Smythe L.D."/>
            <person name="McKay D.B."/>
            <person name="Craig S.B."/>
            <person name="Vinetz J.M."/>
            <person name="Sutton G.G."/>
            <person name="Nierman W.C."/>
            <person name="Fouts D.E."/>
        </authorList>
    </citation>
    <scope>NUCLEOTIDE SEQUENCE [LARGE SCALE GENOMIC DNA]</scope>
    <source>
        <strain evidence="1 2">LT2050</strain>
    </source>
</reference>
<evidence type="ECO:0000313" key="2">
    <source>
        <dbReference type="Proteomes" id="UP000011778"/>
    </source>
</evidence>
<dbReference type="Proteomes" id="UP000011778">
    <property type="component" value="Unassembled WGS sequence"/>
</dbReference>
<proteinExistence type="predicted"/>
<dbReference type="EMBL" id="AFMD02000232">
    <property type="protein sequence ID" value="EMG22274.1"/>
    <property type="molecule type" value="Genomic_DNA"/>
</dbReference>
<comment type="caution">
    <text evidence="1">The sequence shown here is derived from an EMBL/GenBank/DDBJ whole genome shotgun (WGS) entry which is preliminary data.</text>
</comment>
<accession>M3HD71</accession>
<protein>
    <submittedName>
        <fullName evidence="1">Uncharacterized protein</fullName>
    </submittedName>
</protein>
<organism evidence="1 2">
    <name type="scientific">Leptospira interrogans serovar Copenhageni str. LT2050</name>
    <dbReference type="NCBI Taxonomy" id="1001598"/>
    <lineage>
        <taxon>Bacteria</taxon>
        <taxon>Pseudomonadati</taxon>
        <taxon>Spirochaetota</taxon>
        <taxon>Spirochaetia</taxon>
        <taxon>Leptospirales</taxon>
        <taxon>Leptospiraceae</taxon>
        <taxon>Leptospira</taxon>
    </lineage>
</organism>
<evidence type="ECO:0000313" key="1">
    <source>
        <dbReference type="EMBL" id="EMG22274.1"/>
    </source>
</evidence>
<name>M3HD71_LEPIT</name>
<sequence length="38" mass="4445">MVVPTYDFFREDFNLKLQSRVHVGISLFLKSGFLLITI</sequence>
<dbReference type="AlphaFoldDB" id="M3HD71"/>